<evidence type="ECO:0000313" key="2">
    <source>
        <dbReference type="EMBL" id="MEE7491981.1"/>
    </source>
</evidence>
<dbReference type="RefSeq" id="WP_331302544.1">
    <property type="nucleotide sequence ID" value="NZ_MLCA01000008.1"/>
</dbReference>
<comment type="caution">
    <text evidence="2">The sequence shown here is derived from an EMBL/GenBank/DDBJ whole genome shotgun (WGS) entry which is preliminary data.</text>
</comment>
<gene>
    <name evidence="2" type="ORF">MOTC310_16480</name>
</gene>
<dbReference type="Proteomes" id="UP001355206">
    <property type="component" value="Unassembled WGS sequence"/>
</dbReference>
<dbReference type="SUPFAM" id="SSF53300">
    <property type="entry name" value="vWA-like"/>
    <property type="match status" value="1"/>
</dbReference>
<dbReference type="Gene3D" id="3.40.50.410">
    <property type="entry name" value="von Willebrand factor, type A domain"/>
    <property type="match status" value="1"/>
</dbReference>
<dbReference type="InterPro" id="IPR036465">
    <property type="entry name" value="vWFA_dom_sf"/>
</dbReference>
<accession>A0ABU7TR77</accession>
<reference evidence="2 3" key="1">
    <citation type="journal article" date="2012" name="Genet. Mol. Biol.">
        <title>Analysis of 16S rRNA and mxaF genes revealing insights into Methylobacterium niche-specific plant association.</title>
        <authorList>
            <person name="Dourado M.N."/>
            <person name="Andreote F.D."/>
            <person name="Dini-Andreote F."/>
            <person name="Conti R."/>
            <person name="Araujo J.M."/>
            <person name="Araujo W.L."/>
        </authorList>
    </citation>
    <scope>NUCLEOTIDE SEQUENCE [LARGE SCALE GENOMIC DNA]</scope>
    <source>
        <strain evidence="2 3">TC3-10</strain>
    </source>
</reference>
<dbReference type="InterPro" id="IPR028087">
    <property type="entry name" value="Tad_N"/>
</dbReference>
<dbReference type="Pfam" id="PF13400">
    <property type="entry name" value="Tad"/>
    <property type="match status" value="1"/>
</dbReference>
<name>A0ABU7TR77_9HYPH</name>
<proteinExistence type="predicted"/>
<organism evidence="2 3">
    <name type="scientific">Methylobacterium oryzae</name>
    <dbReference type="NCBI Taxonomy" id="334852"/>
    <lineage>
        <taxon>Bacteria</taxon>
        <taxon>Pseudomonadati</taxon>
        <taxon>Pseudomonadota</taxon>
        <taxon>Alphaproteobacteria</taxon>
        <taxon>Hyphomicrobiales</taxon>
        <taxon>Methylobacteriaceae</taxon>
        <taxon>Methylobacterium</taxon>
    </lineage>
</organism>
<sequence length="437" mass="47536">MSVFHIRLIRALRSAATAFPRARSGQVAVTFALVTLPVMFATAAAVDYGRRNAAKTQLDTALDGAVLAVMSQKTNTIPTTALQNMETQFRTEAAKVPGVTVTAFTPGTPVNSTSTLSLTASYTATVKTSLASMMQIPAMPINGTSSATRNISQYINYYLLLDNSPSMGLAATDADVRNMKIATNGCAFACHQHTFDKNGNITGDDRNDFYHVALKNNIKLRIQVLRDAVSALVDRANASMLLPQQFQMEMWTFNDTYTQTKLQAMTPTLNDIKNATPNIDIAYAYYNQSDNQTDFERAIARMNATIPDSGNGLTSDKPIRFLFLVTDGVEDTGGTVTNQSAGFQYQSNRFIGPLSPSTCTALKNRNIKIGIIYTQYLPLYDNSFYNSYVKPYEAQIGPSLKACASDGLYFPVASGGDITDAMLKLFATTLASVRLSN</sequence>
<dbReference type="EMBL" id="MLCA01000008">
    <property type="protein sequence ID" value="MEE7491981.1"/>
    <property type="molecule type" value="Genomic_DNA"/>
</dbReference>
<evidence type="ECO:0000259" key="1">
    <source>
        <dbReference type="Pfam" id="PF13400"/>
    </source>
</evidence>
<keyword evidence="3" id="KW-1185">Reference proteome</keyword>
<feature type="domain" description="Putative Flp pilus-assembly TadG-like N-terminal" evidence="1">
    <location>
        <begin position="25"/>
        <end position="70"/>
    </location>
</feature>
<evidence type="ECO:0000313" key="3">
    <source>
        <dbReference type="Proteomes" id="UP001355206"/>
    </source>
</evidence>
<protein>
    <recommendedName>
        <fullName evidence="1">Putative Flp pilus-assembly TadG-like N-terminal domain-containing protein</fullName>
    </recommendedName>
</protein>